<comment type="caution">
    <text evidence="11">The sequence shown here is derived from an EMBL/GenBank/DDBJ whole genome shotgun (WGS) entry which is preliminary data.</text>
</comment>
<dbReference type="GO" id="GO:1990904">
    <property type="term" value="C:ribonucleoprotein complex"/>
    <property type="evidence" value="ECO:0007669"/>
    <property type="project" value="UniProtKB-KW"/>
</dbReference>
<dbReference type="InterPro" id="IPR020594">
    <property type="entry name" value="Ribosomal_bL9_bac/chp"/>
</dbReference>
<protein>
    <recommendedName>
        <fullName evidence="6 7">Large ribosomal subunit protein bL9</fullName>
    </recommendedName>
</protein>
<dbReference type="InterPro" id="IPR009027">
    <property type="entry name" value="Ribosomal_bL9/RNase_H1_N"/>
</dbReference>
<evidence type="ECO:0000256" key="1">
    <source>
        <dbReference type="ARBA" id="ARBA00010605"/>
    </source>
</evidence>
<evidence type="ECO:0000313" key="12">
    <source>
        <dbReference type="Proteomes" id="UP000285655"/>
    </source>
</evidence>
<gene>
    <name evidence="7 11" type="primary">rplI</name>
    <name evidence="11" type="ORF">C4544_06300</name>
</gene>
<dbReference type="SUPFAM" id="SSF55653">
    <property type="entry name" value="Ribosomal protein L9 C-domain"/>
    <property type="match status" value="1"/>
</dbReference>
<evidence type="ECO:0000256" key="4">
    <source>
        <dbReference type="ARBA" id="ARBA00022980"/>
    </source>
</evidence>
<dbReference type="EMBL" id="QZJW01000055">
    <property type="protein sequence ID" value="RJO59954.1"/>
    <property type="molecule type" value="Genomic_DNA"/>
</dbReference>
<evidence type="ECO:0000256" key="8">
    <source>
        <dbReference type="SAM" id="Coils"/>
    </source>
</evidence>
<proteinExistence type="inferred from homology"/>
<dbReference type="SUPFAM" id="SSF55658">
    <property type="entry name" value="L9 N-domain-like"/>
    <property type="match status" value="1"/>
</dbReference>
<evidence type="ECO:0000256" key="7">
    <source>
        <dbReference type="HAMAP-Rule" id="MF_00503"/>
    </source>
</evidence>
<dbReference type="InterPro" id="IPR036935">
    <property type="entry name" value="Ribosomal_bL9_N_sf"/>
</dbReference>
<dbReference type="NCBIfam" id="TIGR00158">
    <property type="entry name" value="L9"/>
    <property type="match status" value="1"/>
</dbReference>
<dbReference type="Gene3D" id="3.10.430.100">
    <property type="entry name" value="Ribosomal protein L9, C-terminal domain"/>
    <property type="match status" value="1"/>
</dbReference>
<evidence type="ECO:0000256" key="5">
    <source>
        <dbReference type="ARBA" id="ARBA00023274"/>
    </source>
</evidence>
<dbReference type="GO" id="GO:0003735">
    <property type="term" value="F:structural constituent of ribosome"/>
    <property type="evidence" value="ECO:0007669"/>
    <property type="project" value="InterPro"/>
</dbReference>
<feature type="domain" description="Large ribosomal subunit protein bL9 C-terminal" evidence="10">
    <location>
        <begin position="64"/>
        <end position="145"/>
    </location>
</feature>
<dbReference type="AlphaFoldDB" id="A0A419DA27"/>
<keyword evidence="2 7" id="KW-0699">rRNA-binding</keyword>
<reference evidence="11 12" key="1">
    <citation type="journal article" date="2017" name="ISME J.">
        <title>Energy and carbon metabolisms in a deep terrestrial subsurface fluid microbial community.</title>
        <authorList>
            <person name="Momper L."/>
            <person name="Jungbluth S.P."/>
            <person name="Lee M.D."/>
            <person name="Amend J.P."/>
        </authorList>
    </citation>
    <scope>NUCLEOTIDE SEQUENCE [LARGE SCALE GENOMIC DNA]</scope>
    <source>
        <strain evidence="11">SURF_29</strain>
    </source>
</reference>
<evidence type="ECO:0000259" key="9">
    <source>
        <dbReference type="Pfam" id="PF01281"/>
    </source>
</evidence>
<feature type="domain" description="Ribosomal protein L9" evidence="9">
    <location>
        <begin position="2"/>
        <end position="47"/>
    </location>
</feature>
<evidence type="ECO:0000256" key="6">
    <source>
        <dbReference type="ARBA" id="ARBA00035292"/>
    </source>
</evidence>
<evidence type="ECO:0000313" key="11">
    <source>
        <dbReference type="EMBL" id="RJO59954.1"/>
    </source>
</evidence>
<feature type="coiled-coil region" evidence="8">
    <location>
        <begin position="37"/>
        <end position="75"/>
    </location>
</feature>
<evidence type="ECO:0000256" key="2">
    <source>
        <dbReference type="ARBA" id="ARBA00022730"/>
    </source>
</evidence>
<evidence type="ECO:0000256" key="3">
    <source>
        <dbReference type="ARBA" id="ARBA00022884"/>
    </source>
</evidence>
<dbReference type="InterPro" id="IPR020069">
    <property type="entry name" value="Ribosomal_bL9_C"/>
</dbReference>
<accession>A0A419DA27</accession>
<dbReference type="Pfam" id="PF03948">
    <property type="entry name" value="Ribosomal_L9_C"/>
    <property type="match status" value="1"/>
</dbReference>
<evidence type="ECO:0000259" key="10">
    <source>
        <dbReference type="Pfam" id="PF03948"/>
    </source>
</evidence>
<keyword evidence="8" id="KW-0175">Coiled coil</keyword>
<keyword evidence="3 7" id="KW-0694">RNA-binding</keyword>
<dbReference type="InterPro" id="IPR020070">
    <property type="entry name" value="Ribosomal_bL9_N"/>
</dbReference>
<dbReference type="Pfam" id="PF01281">
    <property type="entry name" value="Ribosomal_L9_N"/>
    <property type="match status" value="1"/>
</dbReference>
<dbReference type="GO" id="GO:0006412">
    <property type="term" value="P:translation"/>
    <property type="evidence" value="ECO:0007669"/>
    <property type="project" value="UniProtKB-UniRule"/>
</dbReference>
<comment type="function">
    <text evidence="7">Binds to the 23S rRNA.</text>
</comment>
<dbReference type="GO" id="GO:0005840">
    <property type="term" value="C:ribosome"/>
    <property type="evidence" value="ECO:0007669"/>
    <property type="project" value="UniProtKB-KW"/>
</dbReference>
<dbReference type="PANTHER" id="PTHR21368">
    <property type="entry name" value="50S RIBOSOMAL PROTEIN L9"/>
    <property type="match status" value="1"/>
</dbReference>
<dbReference type="Proteomes" id="UP000285655">
    <property type="component" value="Unassembled WGS sequence"/>
</dbReference>
<dbReference type="GO" id="GO:0019843">
    <property type="term" value="F:rRNA binding"/>
    <property type="evidence" value="ECO:0007669"/>
    <property type="project" value="UniProtKB-UniRule"/>
</dbReference>
<keyword evidence="4 7" id="KW-0689">Ribosomal protein</keyword>
<dbReference type="Gene3D" id="3.40.5.10">
    <property type="entry name" value="Ribosomal protein L9, N-terminal domain"/>
    <property type="match status" value="1"/>
</dbReference>
<organism evidence="11 12">
    <name type="scientific">candidate division WS5 bacterium</name>
    <dbReference type="NCBI Taxonomy" id="2093353"/>
    <lineage>
        <taxon>Bacteria</taxon>
        <taxon>candidate division WS5</taxon>
    </lineage>
</organism>
<comment type="similarity">
    <text evidence="1 7">Belongs to the bacterial ribosomal protein bL9 family.</text>
</comment>
<sequence length="148" mass="16562">MVQVIFLENIENNKVGDVKNVPDGYARNFLLKKGLAVLATEEEMKKIEARLEKIKKEEEKKVKSAEELAEKIGKAKVRLEMQVGEEGKLFGSVTNRDVAEKLSEIGFEIDKANIEFPETIHTKGKHAAHIKLGHGVAVDIEIEVVQEV</sequence>
<name>A0A419DA27_9BACT</name>
<dbReference type="HAMAP" id="MF_00503">
    <property type="entry name" value="Ribosomal_bL9"/>
    <property type="match status" value="1"/>
</dbReference>
<dbReference type="InterPro" id="IPR000244">
    <property type="entry name" value="Ribosomal_bL9"/>
</dbReference>
<dbReference type="InterPro" id="IPR036791">
    <property type="entry name" value="Ribosomal_bL9_C_sf"/>
</dbReference>
<keyword evidence="5 7" id="KW-0687">Ribonucleoprotein</keyword>